<dbReference type="InterPro" id="IPR003439">
    <property type="entry name" value="ABC_transporter-like_ATP-bd"/>
</dbReference>
<keyword evidence="1" id="KW-0813">Transport</keyword>
<dbReference type="Gene3D" id="3.40.50.300">
    <property type="entry name" value="P-loop containing nucleotide triphosphate hydrolases"/>
    <property type="match status" value="1"/>
</dbReference>
<dbReference type="CDD" id="cd03263">
    <property type="entry name" value="ABC_subfamily_A"/>
    <property type="match status" value="1"/>
</dbReference>
<gene>
    <name evidence="5" type="ORF">JOC54_002397</name>
</gene>
<dbReference type="Proteomes" id="UP001179280">
    <property type="component" value="Unassembled WGS sequence"/>
</dbReference>
<dbReference type="SMART" id="SM00382">
    <property type="entry name" value="AAA"/>
    <property type="match status" value="1"/>
</dbReference>
<dbReference type="PROSITE" id="PS50893">
    <property type="entry name" value="ABC_TRANSPORTER_2"/>
    <property type="match status" value="1"/>
</dbReference>
<evidence type="ECO:0000256" key="2">
    <source>
        <dbReference type="ARBA" id="ARBA00022741"/>
    </source>
</evidence>
<organism evidence="5 6">
    <name type="scientific">Shouchella xiaoxiensis</name>
    <dbReference type="NCBI Taxonomy" id="766895"/>
    <lineage>
        <taxon>Bacteria</taxon>
        <taxon>Bacillati</taxon>
        <taxon>Bacillota</taxon>
        <taxon>Bacilli</taxon>
        <taxon>Bacillales</taxon>
        <taxon>Bacillaceae</taxon>
        <taxon>Shouchella</taxon>
    </lineage>
</organism>
<sequence length="314" mass="35483">MSNEPIILIDNISKKYKNSSTYANENISLSIKPGEVFGLLGANGAGKSTLVRQIAGFVQPTKGNIKLYNFDLTKEPHLANQFVALQPQNIWLPAQTKPKELLELTGRLRGLSIIRAKEEAENFIEEFKLTEHIEKKLQELSGGLKRLVAIAVTLIGDRPIVVLDEPTNDLDPSIRRVVWKRIKTTAQSGRTVILVTHNVIEAEHTLDRVSIINKGRVLATGTPMELKEKFEQLLRLEITARPNTENDLAKILARWNTTVKIGESSFFLTVPKNEIEKTFSYLLPYMEQFQDFRIITTNLEDIYFELSGGERIEG</sequence>
<dbReference type="PANTHER" id="PTHR42711">
    <property type="entry name" value="ABC TRANSPORTER ATP-BINDING PROTEIN"/>
    <property type="match status" value="1"/>
</dbReference>
<keyword evidence="3 5" id="KW-0067">ATP-binding</keyword>
<dbReference type="EMBL" id="JAFBCV010000006">
    <property type="protein sequence ID" value="MBM7839127.1"/>
    <property type="molecule type" value="Genomic_DNA"/>
</dbReference>
<accession>A0ABS2SY05</accession>
<evidence type="ECO:0000313" key="6">
    <source>
        <dbReference type="Proteomes" id="UP001179280"/>
    </source>
</evidence>
<dbReference type="PANTHER" id="PTHR42711:SF19">
    <property type="entry name" value="DOXORUBICIN RESISTANCE ATP-BINDING PROTEIN DRRA"/>
    <property type="match status" value="1"/>
</dbReference>
<evidence type="ECO:0000256" key="1">
    <source>
        <dbReference type="ARBA" id="ARBA00022448"/>
    </source>
</evidence>
<dbReference type="InterPro" id="IPR027417">
    <property type="entry name" value="P-loop_NTPase"/>
</dbReference>
<dbReference type="GO" id="GO:0005524">
    <property type="term" value="F:ATP binding"/>
    <property type="evidence" value="ECO:0007669"/>
    <property type="project" value="UniProtKB-KW"/>
</dbReference>
<keyword evidence="2" id="KW-0547">Nucleotide-binding</keyword>
<feature type="domain" description="ABC transporter" evidence="4">
    <location>
        <begin position="7"/>
        <end position="239"/>
    </location>
</feature>
<evidence type="ECO:0000256" key="3">
    <source>
        <dbReference type="ARBA" id="ARBA00022840"/>
    </source>
</evidence>
<dbReference type="Pfam" id="PF00005">
    <property type="entry name" value="ABC_tran"/>
    <property type="match status" value="1"/>
</dbReference>
<dbReference type="InterPro" id="IPR003593">
    <property type="entry name" value="AAA+_ATPase"/>
</dbReference>
<protein>
    <submittedName>
        <fullName evidence="5">ABC-2 type transport system ATP-binding protein</fullName>
    </submittedName>
</protein>
<name>A0ABS2SY05_9BACI</name>
<evidence type="ECO:0000313" key="5">
    <source>
        <dbReference type="EMBL" id="MBM7839127.1"/>
    </source>
</evidence>
<dbReference type="RefSeq" id="WP_204466444.1">
    <property type="nucleotide sequence ID" value="NZ_JAFBCV010000006.1"/>
</dbReference>
<evidence type="ECO:0000259" key="4">
    <source>
        <dbReference type="PROSITE" id="PS50893"/>
    </source>
</evidence>
<reference evidence="5" key="1">
    <citation type="submission" date="2021-01" db="EMBL/GenBank/DDBJ databases">
        <title>Genomic Encyclopedia of Type Strains, Phase IV (KMG-IV): sequencing the most valuable type-strain genomes for metagenomic binning, comparative biology and taxonomic classification.</title>
        <authorList>
            <person name="Goeker M."/>
        </authorList>
    </citation>
    <scope>NUCLEOTIDE SEQUENCE</scope>
    <source>
        <strain evidence="5">DSM 21943</strain>
    </source>
</reference>
<proteinExistence type="predicted"/>
<keyword evidence="6" id="KW-1185">Reference proteome</keyword>
<dbReference type="InterPro" id="IPR050763">
    <property type="entry name" value="ABC_transporter_ATP-binding"/>
</dbReference>
<comment type="caution">
    <text evidence="5">The sequence shown here is derived from an EMBL/GenBank/DDBJ whole genome shotgun (WGS) entry which is preliminary data.</text>
</comment>
<dbReference type="SUPFAM" id="SSF52540">
    <property type="entry name" value="P-loop containing nucleoside triphosphate hydrolases"/>
    <property type="match status" value="1"/>
</dbReference>